<accession>A0A1Y2SM39</accession>
<dbReference type="GO" id="GO:0019062">
    <property type="term" value="P:virion attachment to host cell"/>
    <property type="evidence" value="ECO:0007669"/>
    <property type="project" value="InterPro"/>
</dbReference>
<dbReference type="Gene3D" id="3.90.1340.10">
    <property type="entry name" value="Phage tail collar domain"/>
    <property type="match status" value="1"/>
</dbReference>
<dbReference type="InterPro" id="IPR051934">
    <property type="entry name" value="Phage_Tail_Fiber_Structural"/>
</dbReference>
<feature type="domain" description="Phage tail collar" evidence="3">
    <location>
        <begin position="172"/>
        <end position="219"/>
    </location>
</feature>
<sequence length="326" mass="34991">MQDKKPDVPVSDGCSLVIVTTPEYVKNAIEEHAKSRNHPYATQAEPGFVTLSNDVDSDSEITVATSKAVKEVYDLASKANCSNNNYVPNSRRVNGKALSSDIALNASDVGAYTKEETDSQINNVTSLANTANQNADTRLAKDQNGADIPDKEKFVKNLGLGTLMEGIALPVGVPVPWPTEAPPEGWFICNGDSFDKAKYPKLAIAYPSGVLPDLRGEFIRGWDNGRGVDAGRHLLSNQAEDVAPHNHRIQRMWSRSTAGAEDLGTGNGIFNSVHKDINYGADPRGLGIAIGIGSGGYGYMDNVVANSTGKETRPRNIAFNYIVRAA</sequence>
<dbReference type="SUPFAM" id="SSF88874">
    <property type="entry name" value="Receptor-binding domain of short tail fibre protein gp12"/>
    <property type="match status" value="1"/>
</dbReference>
<dbReference type="Pfam" id="PF07484">
    <property type="entry name" value="Collar"/>
    <property type="match status" value="1"/>
</dbReference>
<comment type="subcellular location">
    <subcellularLocation>
        <location evidence="1">Virion</location>
    </subcellularLocation>
</comment>
<dbReference type="PANTHER" id="PTHR35191:SF1">
    <property type="entry name" value="PROPHAGE SIDE TAIL FIBER PROTEIN HOMOLOG STFQ-RELATED"/>
    <property type="match status" value="1"/>
</dbReference>
<evidence type="ECO:0000313" key="4">
    <source>
        <dbReference type="EMBL" id="OTA19986.1"/>
    </source>
</evidence>
<dbReference type="GO" id="GO:0046718">
    <property type="term" value="P:symbiont entry into host cell"/>
    <property type="evidence" value="ECO:0007669"/>
    <property type="project" value="InterPro"/>
</dbReference>
<dbReference type="PANTHER" id="PTHR35191">
    <property type="entry name" value="PROPHAGE SIDE TAIL FIBER PROTEIN HOMOLOG STFQ-RELATED"/>
    <property type="match status" value="1"/>
</dbReference>
<dbReference type="Proteomes" id="UP000194204">
    <property type="component" value="Unassembled WGS sequence"/>
</dbReference>
<dbReference type="OrthoDB" id="6402811at2"/>
<name>A0A1Y2SM39_9GAMM</name>
<gene>
    <name evidence="4" type="ORF">Xbed_01917</name>
</gene>
<dbReference type="InterPro" id="IPR011083">
    <property type="entry name" value="Phage_tail_collar_dom"/>
</dbReference>
<evidence type="ECO:0000256" key="1">
    <source>
        <dbReference type="ARBA" id="ARBA00004328"/>
    </source>
</evidence>
<keyword evidence="2" id="KW-0945">Host-virus interaction</keyword>
<dbReference type="AlphaFoldDB" id="A0A1Y2SM39"/>
<keyword evidence="5" id="KW-1185">Reference proteome</keyword>
<dbReference type="Pfam" id="PF03406">
    <property type="entry name" value="Phage_fiber_2"/>
    <property type="match status" value="1"/>
</dbReference>
<protein>
    <submittedName>
        <fullName evidence="4">Tail protein</fullName>
    </submittedName>
</protein>
<reference evidence="4 5" key="1">
    <citation type="submission" date="2017-01" db="EMBL/GenBank/DDBJ databases">
        <title>Deconstructing symbiosis and pathogenesis requirements using a combined genomic-metabolomic approach.</title>
        <authorList>
            <person name="Tobias N.J."/>
            <person name="Wolff H."/>
            <person name="Djahanschiri B."/>
            <person name="Ebersberger I."/>
            <person name="Bode H.B."/>
        </authorList>
    </citation>
    <scope>NUCLEOTIDE SEQUENCE [LARGE SCALE GENOMIC DNA]</scope>
    <source>
        <strain evidence="4 5">DSM 4764</strain>
    </source>
</reference>
<evidence type="ECO:0000259" key="3">
    <source>
        <dbReference type="Pfam" id="PF07484"/>
    </source>
</evidence>
<evidence type="ECO:0000256" key="2">
    <source>
        <dbReference type="ARBA" id="ARBA00022581"/>
    </source>
</evidence>
<evidence type="ECO:0000313" key="5">
    <source>
        <dbReference type="Proteomes" id="UP000194204"/>
    </source>
</evidence>
<dbReference type="RefSeq" id="WP_086112694.1">
    <property type="nucleotide sequence ID" value="NZ_CAWNHF010000035.1"/>
</dbReference>
<dbReference type="EMBL" id="MUBK01000013">
    <property type="protein sequence ID" value="OTA19986.1"/>
    <property type="molecule type" value="Genomic_DNA"/>
</dbReference>
<organism evidence="4 5">
    <name type="scientific">Xenorhabdus beddingii</name>
    <dbReference type="NCBI Taxonomy" id="40578"/>
    <lineage>
        <taxon>Bacteria</taxon>
        <taxon>Pseudomonadati</taxon>
        <taxon>Pseudomonadota</taxon>
        <taxon>Gammaproteobacteria</taxon>
        <taxon>Enterobacterales</taxon>
        <taxon>Morganellaceae</taxon>
        <taxon>Xenorhabdus</taxon>
    </lineage>
</organism>
<dbReference type="STRING" id="40578.Xbed_01917"/>
<dbReference type="InterPro" id="IPR037053">
    <property type="entry name" value="Phage_tail_collar_dom_sf"/>
</dbReference>
<comment type="caution">
    <text evidence="4">The sequence shown here is derived from an EMBL/GenBank/DDBJ whole genome shotgun (WGS) entry which is preliminary data.</text>
</comment>
<proteinExistence type="predicted"/>
<dbReference type="InterPro" id="IPR005068">
    <property type="entry name" value="Phage_lambda_Stf-r2"/>
</dbReference>